<feature type="coiled-coil region" evidence="3">
    <location>
        <begin position="373"/>
        <end position="400"/>
    </location>
</feature>
<dbReference type="Proteomes" id="UP000008632">
    <property type="component" value="Chromosome"/>
</dbReference>
<proteinExistence type="inferred from homology"/>
<feature type="signal peptide" evidence="2">
    <location>
        <begin position="1"/>
        <end position="19"/>
    </location>
</feature>
<dbReference type="GO" id="GO:0009279">
    <property type="term" value="C:cell outer membrane"/>
    <property type="evidence" value="ECO:0007669"/>
    <property type="project" value="UniProtKB-SubCell"/>
</dbReference>
<dbReference type="STRING" id="743721.Psesu_1667"/>
<dbReference type="InterPro" id="IPR003423">
    <property type="entry name" value="OMP_efflux"/>
</dbReference>
<evidence type="ECO:0000256" key="3">
    <source>
        <dbReference type="SAM" id="Coils"/>
    </source>
</evidence>
<dbReference type="KEGG" id="psu:Psesu_1667"/>
<organism evidence="4 5">
    <name type="scientific">Pseudoxanthomonas suwonensis (strain 11-1)</name>
    <dbReference type="NCBI Taxonomy" id="743721"/>
    <lineage>
        <taxon>Bacteria</taxon>
        <taxon>Pseudomonadati</taxon>
        <taxon>Pseudomonadota</taxon>
        <taxon>Gammaproteobacteria</taxon>
        <taxon>Lysobacterales</taxon>
        <taxon>Lysobacteraceae</taxon>
        <taxon>Pseudoxanthomonas</taxon>
    </lineage>
</organism>
<dbReference type="OrthoDB" id="9770517at2"/>
<dbReference type="SUPFAM" id="SSF56954">
    <property type="entry name" value="Outer membrane efflux proteins (OEP)"/>
    <property type="match status" value="1"/>
</dbReference>
<dbReference type="InterPro" id="IPR010131">
    <property type="entry name" value="MdtP/NodT-like"/>
</dbReference>
<protein>
    <submittedName>
        <fullName evidence="4">RND efflux system, outer membrane lipoprotein, NodT family</fullName>
    </submittedName>
</protein>
<comment type="similarity">
    <text evidence="1 2">Belongs to the outer membrane factor (OMF) (TC 1.B.17) family.</text>
</comment>
<keyword evidence="2" id="KW-0564">Palmitate</keyword>
<sequence length="482" mass="51610">MVIRTLVVAVATAVLSACAVGPDYRVPVPPDVNLHNATGEAFAPGVAVAQWWAQFDDPVLEKLVSDSLLANPDLRLAMTRVSAARAVFSERRLDPWPHVGAAATGDRTRQPDAAGGGIDEVYTLGFDAAWELDLFGRLRRGAEAARADLQAEQAGLDDVQVSIAAEVARNYFLLRGTQKRIEVAERTLRNLDQTQRLTETRRDLGAGSALDVHSSRARLKAIEADIPLLRSMEATARYRLAVLQGLQPGALDELLAPRPVAAYARELPLGDTRELLRSRPDVRAAERRLASATARVGVATADLFPRISIRGFAGFLSGEFSSLVAGRNEAWQVSPSISWAAFDMGSVRARLRAAEAGADAAAVQYEMAVLAALEDAENALQDYARRQERLRIVVDQAEAAREAERLAQVGYREGGTDFLTLLDAQRTQLAADDALAEAEAAVNIAAVAVYKALGGTQARADAPGTSTEAGIAAAQWVPPLGH</sequence>
<evidence type="ECO:0000313" key="5">
    <source>
        <dbReference type="Proteomes" id="UP000008632"/>
    </source>
</evidence>
<dbReference type="NCBIfam" id="TIGR01845">
    <property type="entry name" value="outer_NodT"/>
    <property type="match status" value="1"/>
</dbReference>
<dbReference type="eggNOG" id="COG1538">
    <property type="taxonomic scope" value="Bacteria"/>
</dbReference>
<dbReference type="PROSITE" id="PS51257">
    <property type="entry name" value="PROKAR_LIPOPROTEIN"/>
    <property type="match status" value="1"/>
</dbReference>
<keyword evidence="2 4" id="KW-0449">Lipoprotein</keyword>
<dbReference type="Pfam" id="PF02321">
    <property type="entry name" value="OEP"/>
    <property type="match status" value="2"/>
</dbReference>
<keyword evidence="2" id="KW-0472">Membrane</keyword>
<dbReference type="EMBL" id="CP002446">
    <property type="protein sequence ID" value="ADV27509.1"/>
    <property type="molecule type" value="Genomic_DNA"/>
</dbReference>
<keyword evidence="3" id="KW-0175">Coiled coil</keyword>
<dbReference type="PANTHER" id="PTHR30203">
    <property type="entry name" value="OUTER MEMBRANE CATION EFFLUX PROTEIN"/>
    <property type="match status" value="1"/>
</dbReference>
<keyword evidence="2" id="KW-0732">Signal</keyword>
<evidence type="ECO:0000256" key="2">
    <source>
        <dbReference type="RuleBase" id="RU362097"/>
    </source>
</evidence>
<dbReference type="RefSeq" id="WP_013535337.1">
    <property type="nucleotide sequence ID" value="NC_014924.1"/>
</dbReference>
<dbReference type="HOGENOM" id="CLU_012817_13_0_6"/>
<dbReference type="Gene3D" id="1.20.1600.10">
    <property type="entry name" value="Outer membrane efflux proteins (OEP)"/>
    <property type="match status" value="1"/>
</dbReference>
<keyword evidence="5" id="KW-1185">Reference proteome</keyword>
<keyword evidence="2" id="KW-1134">Transmembrane beta strand</keyword>
<accession>E6WTL0</accession>
<evidence type="ECO:0000313" key="4">
    <source>
        <dbReference type="EMBL" id="ADV27509.1"/>
    </source>
</evidence>
<gene>
    <name evidence="4" type="ordered locus">Psesu_1667</name>
</gene>
<keyword evidence="2" id="KW-0812">Transmembrane</keyword>
<evidence type="ECO:0000256" key="1">
    <source>
        <dbReference type="ARBA" id="ARBA00007613"/>
    </source>
</evidence>
<dbReference type="GO" id="GO:0015562">
    <property type="term" value="F:efflux transmembrane transporter activity"/>
    <property type="evidence" value="ECO:0007669"/>
    <property type="project" value="InterPro"/>
</dbReference>
<comment type="subcellular location">
    <subcellularLocation>
        <location evidence="2">Cell outer membrane</location>
        <topology evidence="2">Lipid-anchor</topology>
    </subcellularLocation>
</comment>
<dbReference type="Gene3D" id="2.20.200.10">
    <property type="entry name" value="Outer membrane efflux proteins (OEP)"/>
    <property type="match status" value="1"/>
</dbReference>
<dbReference type="PANTHER" id="PTHR30203:SF25">
    <property type="entry name" value="OUTER MEMBRANE PROTEIN-RELATED"/>
    <property type="match status" value="1"/>
</dbReference>
<name>E6WTL0_PSEUU</name>
<feature type="chain" id="PRO_5001438273" evidence="2">
    <location>
        <begin position="20"/>
        <end position="482"/>
    </location>
</feature>
<reference evidence="4 5" key="1">
    <citation type="submission" date="2011-01" db="EMBL/GenBank/DDBJ databases">
        <title>Complete sequence of Pseudoxanthomonas suwonensis 11-1.</title>
        <authorList>
            <consortium name="US DOE Joint Genome Institute"/>
            <person name="Lucas S."/>
            <person name="Copeland A."/>
            <person name="Lapidus A."/>
            <person name="Cheng J.-F."/>
            <person name="Goodwin L."/>
            <person name="Pitluck S."/>
            <person name="Teshima H."/>
            <person name="Detter J.C."/>
            <person name="Han C."/>
            <person name="Tapia R."/>
            <person name="Land M."/>
            <person name="Hauser L."/>
            <person name="Kyrpides N."/>
            <person name="Ivanova N."/>
            <person name="Ovchinnikova G."/>
            <person name="Siebers A.K."/>
            <person name="Allgaier M."/>
            <person name="Thelen M.P."/>
            <person name="Hugenholtz P."/>
            <person name="Gladden J."/>
            <person name="Woyke T."/>
        </authorList>
    </citation>
    <scope>NUCLEOTIDE SEQUENCE [LARGE SCALE GENOMIC DNA]</scope>
    <source>
        <strain evidence="5">11-1</strain>
    </source>
</reference>
<dbReference type="AlphaFoldDB" id="E6WTL0"/>